<reference evidence="2 3" key="1">
    <citation type="submission" date="2020-08" db="EMBL/GenBank/DDBJ databases">
        <title>Genomic Encyclopedia of Type Strains, Phase IV (KMG-IV): sequencing the most valuable type-strain genomes for metagenomic binning, comparative biology and taxonomic classification.</title>
        <authorList>
            <person name="Goeker M."/>
        </authorList>
    </citation>
    <scope>NUCLEOTIDE SEQUENCE [LARGE SCALE GENOMIC DNA]</scope>
    <source>
        <strain evidence="2 3">DSM 27471</strain>
    </source>
</reference>
<evidence type="ECO:0000313" key="3">
    <source>
        <dbReference type="Proteomes" id="UP000544222"/>
    </source>
</evidence>
<keyword evidence="1" id="KW-0732">Signal</keyword>
<feature type="chain" id="PRO_5031138234" evidence="1">
    <location>
        <begin position="25"/>
        <end position="336"/>
    </location>
</feature>
<dbReference type="EMBL" id="JACHYB010000001">
    <property type="protein sequence ID" value="MBB3186151.1"/>
    <property type="molecule type" value="Genomic_DNA"/>
</dbReference>
<dbReference type="Gene3D" id="2.130.10.10">
    <property type="entry name" value="YVTN repeat-like/Quinoprotein amine dehydrogenase"/>
    <property type="match status" value="2"/>
</dbReference>
<dbReference type="GO" id="GO:0003677">
    <property type="term" value="F:DNA binding"/>
    <property type="evidence" value="ECO:0007669"/>
    <property type="project" value="UniProtKB-KW"/>
</dbReference>
<sequence>MKKNGFSGVILLTCLLLSGLSMQAGNVVYKLTQRIAVPGSGWWDYLAVDTQHSRLFVSHADQVNVVDLKTNKAIAIIPNTPGVHGITFAYDLNKGFISDGQDSSVTVFDLSTLKTIGKIQVTGKNPDAILYDPFSHCVLTFNGRSSNATVINGRTGAIVTTITLPGNPEFAQTDAHGHVFVNIESKSTLVRINATKWSIEKEWSIAPGEEPSGLAIDVAHERLFSVCRNKKMIVSDAVAGKVIATLPIGSRCDGVAYDPLYKRIISSNGEGTITVVQEETPNLFRVLNNFPTQTGARTIAVNPKTGRLYLSVAELEPGQGRRPVKPGTFHVLVVAP</sequence>
<dbReference type="InterPro" id="IPR015943">
    <property type="entry name" value="WD40/YVTN_repeat-like_dom_sf"/>
</dbReference>
<comment type="caution">
    <text evidence="2">The sequence shown here is derived from an EMBL/GenBank/DDBJ whole genome shotgun (WGS) entry which is preliminary data.</text>
</comment>
<proteinExistence type="predicted"/>
<accession>A0A7W5DNS1</accession>
<gene>
    <name evidence="2" type="ORF">FHX64_000314</name>
</gene>
<dbReference type="RefSeq" id="WP_183412088.1">
    <property type="nucleotide sequence ID" value="NZ_JACHYB010000001.1"/>
</dbReference>
<name>A0A7W5DNS1_9PORP</name>
<dbReference type="SUPFAM" id="SSF51004">
    <property type="entry name" value="C-terminal (heme d1) domain of cytochrome cd1-nitrite reductase"/>
    <property type="match status" value="1"/>
</dbReference>
<dbReference type="InterPro" id="IPR051200">
    <property type="entry name" value="Host-pathogen_enzymatic-act"/>
</dbReference>
<keyword evidence="2" id="KW-0238">DNA-binding</keyword>
<protein>
    <submittedName>
        <fullName evidence="2">DNA-binding beta-propeller fold protein YncE</fullName>
    </submittedName>
</protein>
<dbReference type="PANTHER" id="PTHR47197:SF3">
    <property type="entry name" value="DIHYDRO-HEME D1 DEHYDROGENASE"/>
    <property type="match status" value="1"/>
</dbReference>
<keyword evidence="3" id="KW-1185">Reference proteome</keyword>
<dbReference type="PANTHER" id="PTHR47197">
    <property type="entry name" value="PROTEIN NIRF"/>
    <property type="match status" value="1"/>
</dbReference>
<dbReference type="AlphaFoldDB" id="A0A7W5DNS1"/>
<evidence type="ECO:0000313" key="2">
    <source>
        <dbReference type="EMBL" id="MBB3186151.1"/>
    </source>
</evidence>
<organism evidence="2 3">
    <name type="scientific">Microbacter margulisiae</name>
    <dbReference type="NCBI Taxonomy" id="1350067"/>
    <lineage>
        <taxon>Bacteria</taxon>
        <taxon>Pseudomonadati</taxon>
        <taxon>Bacteroidota</taxon>
        <taxon>Bacteroidia</taxon>
        <taxon>Bacteroidales</taxon>
        <taxon>Porphyromonadaceae</taxon>
        <taxon>Microbacter</taxon>
    </lineage>
</organism>
<dbReference type="InterPro" id="IPR011048">
    <property type="entry name" value="Haem_d1_sf"/>
</dbReference>
<dbReference type="Proteomes" id="UP000544222">
    <property type="component" value="Unassembled WGS sequence"/>
</dbReference>
<evidence type="ECO:0000256" key="1">
    <source>
        <dbReference type="SAM" id="SignalP"/>
    </source>
</evidence>
<feature type="signal peptide" evidence="1">
    <location>
        <begin position="1"/>
        <end position="24"/>
    </location>
</feature>